<keyword evidence="3" id="KW-1185">Reference proteome</keyword>
<sequence>MDSYLKPRKVKKLNRQRTNCKICNEVLPNGYMTHYWEAHKIALLEFESRQGTFTHPVEEDTNEVDHWVCPVCQKCSRAKVPDLRTHLKNKCLNGIAAENCLLCDGAEETACLWVHQQLKHTDTVEVDYLHSVGKMALTRDSAGGDFVCGAPGCSYHSPFPGSMVFHAYGCRTAVRPSESNGDGVPAAAPQSTSHLAEKKRKAPDSDSSYEPSPKRKEKNTHVQSARSDRTGVSDAPGPSASARQPTATEPGASTSQDPLFLHQEPGFPSSDVHAFVADLSLDNPHKFRLFERLGKAGIREKGDLDLLDAYPEKARDYLLDRGVSFLQVIAIRQGLYARAPDMNRNAKADSQMLKFLQKRTPSLEHLSPILRSIGLNYSDLKHVSSQPEVWPAIGRCLLSKGVKYSDYVAFKRAITPYKQDDIDPTDTSRNKALRAFLGRIKCDLTSKINAFVHVGLRHRDDLDMVCGLTEEQMDEVLDGLAKEGLGWLECKAVQEALKQRAQLKAGQKTA</sequence>
<protein>
    <submittedName>
        <fullName evidence="2">Uncharacterized protein</fullName>
    </submittedName>
</protein>
<evidence type="ECO:0000313" key="3">
    <source>
        <dbReference type="Proteomes" id="UP000292702"/>
    </source>
</evidence>
<evidence type="ECO:0000313" key="2">
    <source>
        <dbReference type="EMBL" id="TCD71170.1"/>
    </source>
</evidence>
<name>A0A4R0RQJ9_9APHY</name>
<accession>A0A4R0RQJ9</accession>
<reference evidence="2 3" key="1">
    <citation type="submission" date="2018-11" db="EMBL/GenBank/DDBJ databases">
        <title>Genome assembly of Steccherinum ochraceum LE-BIN_3174, the white-rot fungus of the Steccherinaceae family (The Residual Polyporoid clade, Polyporales, Basidiomycota).</title>
        <authorList>
            <person name="Fedorova T.V."/>
            <person name="Glazunova O.A."/>
            <person name="Landesman E.O."/>
            <person name="Moiseenko K.V."/>
            <person name="Psurtseva N.V."/>
            <person name="Savinova O.S."/>
            <person name="Shakhova N.V."/>
            <person name="Tyazhelova T.V."/>
            <person name="Vasina D.V."/>
        </authorList>
    </citation>
    <scope>NUCLEOTIDE SEQUENCE [LARGE SCALE GENOMIC DNA]</scope>
    <source>
        <strain evidence="2 3">LE-BIN_3174</strain>
    </source>
</reference>
<dbReference type="AlphaFoldDB" id="A0A4R0RQJ9"/>
<feature type="compositionally biased region" description="Polar residues" evidence="1">
    <location>
        <begin position="241"/>
        <end position="257"/>
    </location>
</feature>
<proteinExistence type="predicted"/>
<dbReference type="Proteomes" id="UP000292702">
    <property type="component" value="Unassembled WGS sequence"/>
</dbReference>
<organism evidence="2 3">
    <name type="scientific">Steccherinum ochraceum</name>
    <dbReference type="NCBI Taxonomy" id="92696"/>
    <lineage>
        <taxon>Eukaryota</taxon>
        <taxon>Fungi</taxon>
        <taxon>Dikarya</taxon>
        <taxon>Basidiomycota</taxon>
        <taxon>Agaricomycotina</taxon>
        <taxon>Agaricomycetes</taxon>
        <taxon>Polyporales</taxon>
        <taxon>Steccherinaceae</taxon>
        <taxon>Steccherinum</taxon>
    </lineage>
</organism>
<feature type="region of interest" description="Disordered" evidence="1">
    <location>
        <begin position="176"/>
        <end position="265"/>
    </location>
</feature>
<gene>
    <name evidence="2" type="ORF">EIP91_012118</name>
</gene>
<evidence type="ECO:0000256" key="1">
    <source>
        <dbReference type="SAM" id="MobiDB-lite"/>
    </source>
</evidence>
<comment type="caution">
    <text evidence="2">The sequence shown here is derived from an EMBL/GenBank/DDBJ whole genome shotgun (WGS) entry which is preliminary data.</text>
</comment>
<dbReference type="EMBL" id="RWJN01000009">
    <property type="protein sequence ID" value="TCD71170.1"/>
    <property type="molecule type" value="Genomic_DNA"/>
</dbReference>